<dbReference type="Proteomes" id="UP001235744">
    <property type="component" value="Chromosome"/>
</dbReference>
<keyword evidence="2" id="KW-0472">Membrane</keyword>
<dbReference type="PANTHER" id="PTHR36166:SF1">
    <property type="entry name" value="SRPBCC DOMAIN-CONTAINING PROTEIN"/>
    <property type="match status" value="1"/>
</dbReference>
<evidence type="ECO:0000256" key="2">
    <source>
        <dbReference type="SAM" id="Phobius"/>
    </source>
</evidence>
<accession>A0ABY9IUW1</accession>
<feature type="region of interest" description="Disordered" evidence="1">
    <location>
        <begin position="1"/>
        <end position="23"/>
    </location>
</feature>
<dbReference type="CDD" id="cd07822">
    <property type="entry name" value="SRPBCC_4"/>
    <property type="match status" value="1"/>
</dbReference>
<dbReference type="Pfam" id="PF10604">
    <property type="entry name" value="Polyketide_cyc2"/>
    <property type="match status" value="1"/>
</dbReference>
<dbReference type="EMBL" id="CP120988">
    <property type="protein sequence ID" value="WLQ58301.1"/>
    <property type="molecule type" value="Genomic_DNA"/>
</dbReference>
<reference evidence="3 4" key="1">
    <citation type="submission" date="2023-03" db="EMBL/GenBank/DDBJ databases">
        <title>Isolation and description of six Streptomyces strains from soil environments, able to metabolize different microbial glucans.</title>
        <authorList>
            <person name="Widen T."/>
            <person name="Larsbrink J."/>
        </authorList>
    </citation>
    <scope>NUCLEOTIDE SEQUENCE [LARGE SCALE GENOMIC DNA]</scope>
    <source>
        <strain evidence="3 4">Alt2</strain>
    </source>
</reference>
<gene>
    <name evidence="3" type="ORF">P8A19_23985</name>
</gene>
<name>A0ABY9IUW1_9ACTN</name>
<proteinExistence type="predicted"/>
<organism evidence="3 4">
    <name type="scientific">Streptomyces poriferorum</name>
    <dbReference type="NCBI Taxonomy" id="2798799"/>
    <lineage>
        <taxon>Bacteria</taxon>
        <taxon>Bacillati</taxon>
        <taxon>Actinomycetota</taxon>
        <taxon>Actinomycetes</taxon>
        <taxon>Kitasatosporales</taxon>
        <taxon>Streptomycetaceae</taxon>
        <taxon>Streptomyces</taxon>
    </lineage>
</organism>
<feature type="compositionally biased region" description="Pro residues" evidence="1">
    <location>
        <begin position="11"/>
        <end position="21"/>
    </location>
</feature>
<keyword evidence="2" id="KW-1133">Transmembrane helix</keyword>
<dbReference type="Gene3D" id="3.30.530.20">
    <property type="match status" value="1"/>
</dbReference>
<feature type="transmembrane region" description="Helical" evidence="2">
    <location>
        <begin position="30"/>
        <end position="48"/>
    </location>
</feature>
<evidence type="ECO:0000313" key="3">
    <source>
        <dbReference type="EMBL" id="WLQ58301.1"/>
    </source>
</evidence>
<dbReference type="InterPro" id="IPR023393">
    <property type="entry name" value="START-like_dom_sf"/>
</dbReference>
<dbReference type="PANTHER" id="PTHR36166">
    <property type="entry name" value="CHROMOSOME 9, WHOLE GENOME SHOTGUN SEQUENCE"/>
    <property type="match status" value="1"/>
</dbReference>
<feature type="compositionally biased region" description="Low complexity" evidence="1">
    <location>
        <begin position="1"/>
        <end position="10"/>
    </location>
</feature>
<sequence length="203" mass="21999">MTAALPSTPTGTPPALAPAPVPARRRRRRVLLGAGAALVALLGGYTAWSNTHPVRLTASIEIEASSDEVWQVLTDLSAYPQWNPFITSTQVTSEGGRLEEGATLRNVMHDRTGDTVFSPELLTVEPGRELRWIGKMGPGWIADGEHRFVIEEVGGGRVRLTQSESFTGVAVPFAEGMLRADTLPQFRAMNEALARRVEAVARE</sequence>
<keyword evidence="2" id="KW-0812">Transmembrane</keyword>
<evidence type="ECO:0000256" key="1">
    <source>
        <dbReference type="SAM" id="MobiDB-lite"/>
    </source>
</evidence>
<evidence type="ECO:0000313" key="4">
    <source>
        <dbReference type="Proteomes" id="UP001235744"/>
    </source>
</evidence>
<dbReference type="SUPFAM" id="SSF55961">
    <property type="entry name" value="Bet v1-like"/>
    <property type="match status" value="1"/>
</dbReference>
<dbReference type="InterPro" id="IPR019587">
    <property type="entry name" value="Polyketide_cyclase/dehydratase"/>
</dbReference>
<keyword evidence="4" id="KW-1185">Reference proteome</keyword>
<protein>
    <submittedName>
        <fullName evidence="3">SRPBCC domain-containing protein</fullName>
    </submittedName>
</protein>
<dbReference type="RefSeq" id="WP_306070503.1">
    <property type="nucleotide sequence ID" value="NZ_CP120988.1"/>
</dbReference>